<dbReference type="GO" id="GO:0019346">
    <property type="term" value="P:transsulfuration"/>
    <property type="evidence" value="ECO:0007669"/>
    <property type="project" value="InterPro"/>
</dbReference>
<dbReference type="PANTHER" id="PTHR11808">
    <property type="entry name" value="TRANS-SULFURATION ENZYME FAMILY MEMBER"/>
    <property type="match status" value="1"/>
</dbReference>
<comment type="cofactor">
    <cofactor evidence="1 4">
        <name>pyridoxal 5'-phosphate</name>
        <dbReference type="ChEBI" id="CHEBI:597326"/>
    </cofactor>
</comment>
<comment type="similarity">
    <text evidence="4">Belongs to the trans-sulfuration enzymes family.</text>
</comment>
<feature type="region of interest" description="Disordered" evidence="5">
    <location>
        <begin position="1"/>
        <end position="58"/>
    </location>
</feature>
<keyword evidence="2 3" id="KW-0663">Pyridoxal phosphate</keyword>
<dbReference type="AlphaFoldDB" id="A0A518EX26"/>
<dbReference type="CDD" id="cd00614">
    <property type="entry name" value="CGS_like"/>
    <property type="match status" value="1"/>
</dbReference>
<dbReference type="GO" id="GO:0018826">
    <property type="term" value="F:methionine gamma-lyase activity"/>
    <property type="evidence" value="ECO:0007669"/>
    <property type="project" value="UniProtKB-EC"/>
</dbReference>
<dbReference type="PIRSF" id="PIRSF001434">
    <property type="entry name" value="CGS"/>
    <property type="match status" value="1"/>
</dbReference>
<reference evidence="6 7" key="1">
    <citation type="submission" date="2019-02" db="EMBL/GenBank/DDBJ databases">
        <title>Deep-cultivation of Planctomycetes and their phenomic and genomic characterization uncovers novel biology.</title>
        <authorList>
            <person name="Wiegand S."/>
            <person name="Jogler M."/>
            <person name="Boedeker C."/>
            <person name="Pinto D."/>
            <person name="Vollmers J."/>
            <person name="Rivas-Marin E."/>
            <person name="Kohn T."/>
            <person name="Peeters S.H."/>
            <person name="Heuer A."/>
            <person name="Rast P."/>
            <person name="Oberbeckmann S."/>
            <person name="Bunk B."/>
            <person name="Jeske O."/>
            <person name="Meyerdierks A."/>
            <person name="Storesund J.E."/>
            <person name="Kallscheuer N."/>
            <person name="Luecker S."/>
            <person name="Lage O.M."/>
            <person name="Pohl T."/>
            <person name="Merkel B.J."/>
            <person name="Hornburger P."/>
            <person name="Mueller R.-W."/>
            <person name="Bruemmer F."/>
            <person name="Labrenz M."/>
            <person name="Spormann A.M."/>
            <person name="Op den Camp H."/>
            <person name="Overmann J."/>
            <person name="Amann R."/>
            <person name="Jetten M.S.M."/>
            <person name="Mascher T."/>
            <person name="Medema M.H."/>
            <person name="Devos D.P."/>
            <person name="Kaster A.-K."/>
            <person name="Ovreas L."/>
            <person name="Rohde M."/>
            <person name="Galperin M.Y."/>
            <person name="Jogler C."/>
        </authorList>
    </citation>
    <scope>NUCLEOTIDE SEQUENCE [LARGE SCALE GENOMIC DNA]</scope>
    <source>
        <strain evidence="6 7">Poly30</strain>
    </source>
</reference>
<evidence type="ECO:0000256" key="3">
    <source>
        <dbReference type="PIRSR" id="PIRSR001434-2"/>
    </source>
</evidence>
<dbReference type="Gene3D" id="3.40.640.10">
    <property type="entry name" value="Type I PLP-dependent aspartate aminotransferase-like (Major domain)"/>
    <property type="match status" value="1"/>
</dbReference>
<organism evidence="6 7">
    <name type="scientific">Saltatorellus ferox</name>
    <dbReference type="NCBI Taxonomy" id="2528018"/>
    <lineage>
        <taxon>Bacteria</taxon>
        <taxon>Pseudomonadati</taxon>
        <taxon>Planctomycetota</taxon>
        <taxon>Planctomycetia</taxon>
        <taxon>Planctomycetia incertae sedis</taxon>
        <taxon>Saltatorellus</taxon>
    </lineage>
</organism>
<dbReference type="FunFam" id="3.40.640.10:FF:000046">
    <property type="entry name" value="Cystathionine gamma-lyase"/>
    <property type="match status" value="1"/>
</dbReference>
<dbReference type="InterPro" id="IPR015424">
    <property type="entry name" value="PyrdxlP-dep_Trfase"/>
</dbReference>
<evidence type="ECO:0000313" key="7">
    <source>
        <dbReference type="Proteomes" id="UP000320390"/>
    </source>
</evidence>
<dbReference type="InterPro" id="IPR015421">
    <property type="entry name" value="PyrdxlP-dep_Trfase_major"/>
</dbReference>
<dbReference type="Gene3D" id="3.90.1150.10">
    <property type="entry name" value="Aspartate Aminotransferase, domain 1"/>
    <property type="match status" value="1"/>
</dbReference>
<dbReference type="RefSeq" id="WP_145201666.1">
    <property type="nucleotide sequence ID" value="NZ_CP036434.1"/>
</dbReference>
<feature type="compositionally biased region" description="Polar residues" evidence="5">
    <location>
        <begin position="1"/>
        <end position="20"/>
    </location>
</feature>
<proteinExistence type="inferred from homology"/>
<dbReference type="GO" id="GO:0030170">
    <property type="term" value="F:pyridoxal phosphate binding"/>
    <property type="evidence" value="ECO:0007669"/>
    <property type="project" value="InterPro"/>
</dbReference>
<accession>A0A518EX26</accession>
<dbReference type="Pfam" id="PF01053">
    <property type="entry name" value="Cys_Met_Meta_PP"/>
    <property type="match status" value="1"/>
</dbReference>
<name>A0A518EX26_9BACT</name>
<evidence type="ECO:0000256" key="5">
    <source>
        <dbReference type="SAM" id="MobiDB-lite"/>
    </source>
</evidence>
<gene>
    <name evidence="6" type="primary">mdeA</name>
    <name evidence="6" type="ORF">Poly30_41930</name>
</gene>
<dbReference type="Proteomes" id="UP000320390">
    <property type="component" value="Chromosome"/>
</dbReference>
<dbReference type="OrthoDB" id="9780685at2"/>
<keyword evidence="7" id="KW-1185">Reference proteome</keyword>
<feature type="modified residue" description="N6-(pyridoxal phosphate)lysine" evidence="3">
    <location>
        <position position="226"/>
    </location>
</feature>
<dbReference type="EMBL" id="CP036434">
    <property type="protein sequence ID" value="QDV08640.1"/>
    <property type="molecule type" value="Genomic_DNA"/>
</dbReference>
<evidence type="ECO:0000256" key="1">
    <source>
        <dbReference type="ARBA" id="ARBA00001933"/>
    </source>
</evidence>
<protein>
    <submittedName>
        <fullName evidence="6">Methionine gamma-lyase</fullName>
        <ecNumber evidence="6">4.4.1.11</ecNumber>
    </submittedName>
</protein>
<dbReference type="SUPFAM" id="SSF53383">
    <property type="entry name" value="PLP-dependent transferases"/>
    <property type="match status" value="1"/>
</dbReference>
<sequence>MASNSPASTDSGTRGSQLPGDSTVAVHGGRRPTPSDPDVSPPIRRSSTFLQHPGTHAATDAGDWVSPLVYTRYRNPNVEDAEIRIAALERAESAVLFASGMAAIHALLVHAVPGGQGRVAVARQIYGGTTALFAQLLGADGGRGVEAVSFDVTDPGDLARVLDSGVQLVHVEGLSNPTAVVADLARIAEQSHAQGVRVSVDSTFATPIVQRPLELGADFVVHSATKALSGHSDVTAGVVLGRSDDMAAIAGYRKVTGAILDPGAAWLLARSLPTLDLRVRAQCHNALALARALESAPGVARVHYPGLESSACHGLAEKMLRSGLHGSVLAIELEGGDGATRGYVERLGLAIDAPSLGGVETLVSIPAYMSHVALSPEERLAAGIGPGCVRIAAGIEDAADLVADFVQALG</sequence>
<evidence type="ECO:0000256" key="2">
    <source>
        <dbReference type="ARBA" id="ARBA00022898"/>
    </source>
</evidence>
<dbReference type="InterPro" id="IPR000277">
    <property type="entry name" value="Cys/Met-Metab_PyrdxlP-dep_enz"/>
</dbReference>
<dbReference type="InterPro" id="IPR015422">
    <property type="entry name" value="PyrdxlP-dep_Trfase_small"/>
</dbReference>
<evidence type="ECO:0000313" key="6">
    <source>
        <dbReference type="EMBL" id="QDV08640.1"/>
    </source>
</evidence>
<evidence type="ECO:0000256" key="4">
    <source>
        <dbReference type="RuleBase" id="RU362118"/>
    </source>
</evidence>
<dbReference type="EC" id="4.4.1.11" evidence="6"/>
<keyword evidence="6" id="KW-0456">Lyase</keyword>
<dbReference type="GO" id="GO:0005737">
    <property type="term" value="C:cytoplasm"/>
    <property type="evidence" value="ECO:0007669"/>
    <property type="project" value="TreeGrafter"/>
</dbReference>